<reference evidence="1" key="2">
    <citation type="submission" date="2023-05" db="EMBL/GenBank/DDBJ databases">
        <authorList>
            <consortium name="Lawrence Berkeley National Laboratory"/>
            <person name="Steindorff A."/>
            <person name="Hensen N."/>
            <person name="Bonometti L."/>
            <person name="Westerberg I."/>
            <person name="Brannstrom I.O."/>
            <person name="Guillou S."/>
            <person name="Cros-Aarteil S."/>
            <person name="Calhoun S."/>
            <person name="Haridas S."/>
            <person name="Kuo A."/>
            <person name="Mondo S."/>
            <person name="Pangilinan J."/>
            <person name="Riley R."/>
            <person name="Labutti K."/>
            <person name="Andreopoulos B."/>
            <person name="Lipzen A."/>
            <person name="Chen C."/>
            <person name="Yanf M."/>
            <person name="Daum C."/>
            <person name="Ng V."/>
            <person name="Clum A."/>
            <person name="Ohm R."/>
            <person name="Martin F."/>
            <person name="Silar P."/>
            <person name="Natvig D."/>
            <person name="Lalanne C."/>
            <person name="Gautier V."/>
            <person name="Ament-Velasquez S.L."/>
            <person name="Kruys A."/>
            <person name="Hutchinson M.I."/>
            <person name="Powell A.J."/>
            <person name="Barry K."/>
            <person name="Miller A.N."/>
            <person name="Grigoriev I.V."/>
            <person name="Debuchy R."/>
            <person name="Gladieux P."/>
            <person name="Thoren M.H."/>
            <person name="Johannesson H."/>
        </authorList>
    </citation>
    <scope>NUCLEOTIDE SEQUENCE</scope>
    <source>
        <strain evidence="1">CBS 731.68</strain>
    </source>
</reference>
<dbReference type="Proteomes" id="UP001302602">
    <property type="component" value="Unassembled WGS sequence"/>
</dbReference>
<dbReference type="RefSeq" id="XP_062650543.1">
    <property type="nucleotide sequence ID" value="XM_062786091.1"/>
</dbReference>
<keyword evidence="2" id="KW-1185">Reference proteome</keyword>
<dbReference type="EMBL" id="MU853224">
    <property type="protein sequence ID" value="KAK4126772.1"/>
    <property type="molecule type" value="Genomic_DNA"/>
</dbReference>
<proteinExistence type="predicted"/>
<name>A0AAN6Z6E3_9PEZI</name>
<evidence type="ECO:0000313" key="2">
    <source>
        <dbReference type="Proteomes" id="UP001302602"/>
    </source>
</evidence>
<organism evidence="1 2">
    <name type="scientific">Parathielavia appendiculata</name>
    <dbReference type="NCBI Taxonomy" id="2587402"/>
    <lineage>
        <taxon>Eukaryota</taxon>
        <taxon>Fungi</taxon>
        <taxon>Dikarya</taxon>
        <taxon>Ascomycota</taxon>
        <taxon>Pezizomycotina</taxon>
        <taxon>Sordariomycetes</taxon>
        <taxon>Sordariomycetidae</taxon>
        <taxon>Sordariales</taxon>
        <taxon>Chaetomiaceae</taxon>
        <taxon>Parathielavia</taxon>
    </lineage>
</organism>
<gene>
    <name evidence="1" type="ORF">N657DRAFT_175515</name>
</gene>
<sequence length="123" mass="13726">MLQSALNSSSRCVNLLEALVAFLDGLYLPDGSTLEQLSEEELRSFTPSHAYDSAQDATNRGPYESWRHTRANLRLETSLMHADDGCLHERAYVFRNQDRVQMHFGAGFGEGPISKCHPRAGIS</sequence>
<accession>A0AAN6Z6E3</accession>
<reference evidence="1" key="1">
    <citation type="journal article" date="2023" name="Mol. Phylogenet. Evol.">
        <title>Genome-scale phylogeny and comparative genomics of the fungal order Sordariales.</title>
        <authorList>
            <person name="Hensen N."/>
            <person name="Bonometti L."/>
            <person name="Westerberg I."/>
            <person name="Brannstrom I.O."/>
            <person name="Guillou S."/>
            <person name="Cros-Aarteil S."/>
            <person name="Calhoun S."/>
            <person name="Haridas S."/>
            <person name="Kuo A."/>
            <person name="Mondo S."/>
            <person name="Pangilinan J."/>
            <person name="Riley R."/>
            <person name="LaButti K."/>
            <person name="Andreopoulos B."/>
            <person name="Lipzen A."/>
            <person name="Chen C."/>
            <person name="Yan M."/>
            <person name="Daum C."/>
            <person name="Ng V."/>
            <person name="Clum A."/>
            <person name="Steindorff A."/>
            <person name="Ohm R.A."/>
            <person name="Martin F."/>
            <person name="Silar P."/>
            <person name="Natvig D.O."/>
            <person name="Lalanne C."/>
            <person name="Gautier V."/>
            <person name="Ament-Velasquez S.L."/>
            <person name="Kruys A."/>
            <person name="Hutchinson M.I."/>
            <person name="Powell A.J."/>
            <person name="Barry K."/>
            <person name="Miller A.N."/>
            <person name="Grigoriev I.V."/>
            <person name="Debuchy R."/>
            <person name="Gladieux P."/>
            <person name="Hiltunen Thoren M."/>
            <person name="Johannesson H."/>
        </authorList>
    </citation>
    <scope>NUCLEOTIDE SEQUENCE</scope>
    <source>
        <strain evidence="1">CBS 731.68</strain>
    </source>
</reference>
<comment type="caution">
    <text evidence="1">The sequence shown here is derived from an EMBL/GenBank/DDBJ whole genome shotgun (WGS) entry which is preliminary data.</text>
</comment>
<dbReference type="AlphaFoldDB" id="A0AAN6Z6E3"/>
<dbReference type="GeneID" id="87822857"/>
<protein>
    <submittedName>
        <fullName evidence="1">Uncharacterized protein</fullName>
    </submittedName>
</protein>
<evidence type="ECO:0000313" key="1">
    <source>
        <dbReference type="EMBL" id="KAK4126772.1"/>
    </source>
</evidence>